<dbReference type="EMBL" id="CP068439">
    <property type="protein sequence ID" value="QQX75501.1"/>
    <property type="molecule type" value="Genomic_DNA"/>
</dbReference>
<evidence type="ECO:0000313" key="6">
    <source>
        <dbReference type="Proteomes" id="UP000629420"/>
    </source>
</evidence>
<dbReference type="Gene3D" id="1.10.10.60">
    <property type="entry name" value="Homeodomain-like"/>
    <property type="match status" value="1"/>
</dbReference>
<organism evidence="5 6">
    <name type="scientific">Aequorivita iocasae</name>
    <dbReference type="NCBI Taxonomy" id="2803865"/>
    <lineage>
        <taxon>Bacteria</taxon>
        <taxon>Pseudomonadati</taxon>
        <taxon>Bacteroidota</taxon>
        <taxon>Flavobacteriia</taxon>
        <taxon>Flavobacteriales</taxon>
        <taxon>Flavobacteriaceae</taxon>
        <taxon>Aequorivita</taxon>
    </lineage>
</organism>
<dbReference type="InterPro" id="IPR018060">
    <property type="entry name" value="HTH_AraC"/>
</dbReference>
<dbReference type="InterPro" id="IPR009057">
    <property type="entry name" value="Homeodomain-like_sf"/>
</dbReference>
<keyword evidence="2" id="KW-0238">DNA-binding</keyword>
<evidence type="ECO:0000256" key="1">
    <source>
        <dbReference type="ARBA" id="ARBA00023015"/>
    </source>
</evidence>
<name>A0ABX7DN47_9FLAO</name>
<dbReference type="InterPro" id="IPR046532">
    <property type="entry name" value="DUF6597"/>
</dbReference>
<dbReference type="SUPFAM" id="SSF46689">
    <property type="entry name" value="Homeodomain-like"/>
    <property type="match status" value="1"/>
</dbReference>
<evidence type="ECO:0000256" key="3">
    <source>
        <dbReference type="ARBA" id="ARBA00023163"/>
    </source>
</evidence>
<evidence type="ECO:0000313" key="5">
    <source>
        <dbReference type="EMBL" id="QQX75501.1"/>
    </source>
</evidence>
<dbReference type="SMART" id="SM00342">
    <property type="entry name" value="HTH_ARAC"/>
    <property type="match status" value="1"/>
</dbReference>
<gene>
    <name evidence="5" type="ORF">JK629_09070</name>
</gene>
<proteinExistence type="predicted"/>
<dbReference type="Proteomes" id="UP000629420">
    <property type="component" value="Chromosome"/>
</dbReference>
<dbReference type="RefSeq" id="WP_202335320.1">
    <property type="nucleotide sequence ID" value="NZ_CP068439.1"/>
</dbReference>
<feature type="domain" description="HTH araC/xylS-type" evidence="4">
    <location>
        <begin position="164"/>
        <end position="266"/>
    </location>
</feature>
<accession>A0ABX7DN47</accession>
<keyword evidence="3" id="KW-0804">Transcription</keyword>
<reference evidence="5 6" key="1">
    <citation type="submission" date="2021-01" db="EMBL/GenBank/DDBJ databases">
        <title>Aequorivita sp. strain KX20305, a bacterium isolated from the sediment collected at a cold seep field in South China Sea.</title>
        <authorList>
            <person name="Zhang H."/>
            <person name="Li C."/>
        </authorList>
    </citation>
    <scope>NUCLEOTIDE SEQUENCE [LARGE SCALE GENOMIC DNA]</scope>
    <source>
        <strain evidence="5 6">KX20305</strain>
    </source>
</reference>
<evidence type="ECO:0000259" key="4">
    <source>
        <dbReference type="PROSITE" id="PS01124"/>
    </source>
</evidence>
<dbReference type="PANTHER" id="PTHR46796">
    <property type="entry name" value="HTH-TYPE TRANSCRIPTIONAL ACTIVATOR RHAS-RELATED"/>
    <property type="match status" value="1"/>
</dbReference>
<dbReference type="PANTHER" id="PTHR46796:SF13">
    <property type="entry name" value="HTH-TYPE TRANSCRIPTIONAL ACTIVATOR RHAS"/>
    <property type="match status" value="1"/>
</dbReference>
<dbReference type="Pfam" id="PF20240">
    <property type="entry name" value="DUF6597"/>
    <property type="match status" value="1"/>
</dbReference>
<dbReference type="InterPro" id="IPR050204">
    <property type="entry name" value="AraC_XylS_family_regulators"/>
</dbReference>
<sequence>MPKIVNIPPSIFLAPFVRNYTLLDFNTNEAGLIWPCYSGPEMCLLFFQGAFPKNLAINYAPSLDQVLTRIWLKGLFTQFKESWKFKGKYSIFKIQFTPNGFHSLFELPLKEFKDKIVDAQAVFGKEILPYCEQLQQAQTIHEMAALTDEFLKSYVVQRKLSSTKKSVALVCNAIVQSNCAISIEEYAAMAKMSIRNFERNFIKQVGTTPKVFCRLLRFHRAIQTKLINPSKCWTSIALDCDYYDQMHMIRDFKKIAGISPTGLFENNYPSSLRIKNVKRSIAI</sequence>
<dbReference type="Pfam" id="PF12833">
    <property type="entry name" value="HTH_18"/>
    <property type="match status" value="1"/>
</dbReference>
<dbReference type="PROSITE" id="PS01124">
    <property type="entry name" value="HTH_ARAC_FAMILY_2"/>
    <property type="match status" value="1"/>
</dbReference>
<evidence type="ECO:0000256" key="2">
    <source>
        <dbReference type="ARBA" id="ARBA00023125"/>
    </source>
</evidence>
<protein>
    <submittedName>
        <fullName evidence="5">Helix-turn-helix transcriptional regulator</fullName>
    </submittedName>
</protein>
<keyword evidence="1" id="KW-0805">Transcription regulation</keyword>
<keyword evidence="6" id="KW-1185">Reference proteome</keyword>